<dbReference type="RefSeq" id="XP_457001.1">
    <property type="nucleotide sequence ID" value="XM_457001.1"/>
</dbReference>
<proteinExistence type="predicted"/>
<gene>
    <name evidence="1" type="ordered locus">DEHA2B00770g</name>
</gene>
<evidence type="ECO:0000313" key="1">
    <source>
        <dbReference type="EMBL" id="CAG84986.1"/>
    </source>
</evidence>
<dbReference type="eggNOG" id="KOG2342">
    <property type="taxonomic scope" value="Eukaryota"/>
</dbReference>
<dbReference type="KEGG" id="dha:DEHA2B00770g"/>
<dbReference type="EMBL" id="CR382134">
    <property type="protein sequence ID" value="CAG84986.1"/>
    <property type="molecule type" value="Genomic_DNA"/>
</dbReference>
<dbReference type="AlphaFoldDB" id="Q6BXR8"/>
<dbReference type="Pfam" id="PF05742">
    <property type="entry name" value="TANGO2"/>
    <property type="match status" value="1"/>
</dbReference>
<dbReference type="OrthoDB" id="191601at2759"/>
<dbReference type="STRING" id="284592.Q6BXR8"/>
<keyword evidence="2" id="KW-1185">Reference proteome</keyword>
<dbReference type="OMA" id="QAGGSWF"/>
<dbReference type="Proteomes" id="UP000000599">
    <property type="component" value="Chromosome B"/>
</dbReference>
<evidence type="ECO:0000313" key="2">
    <source>
        <dbReference type="Proteomes" id="UP000000599"/>
    </source>
</evidence>
<dbReference type="PANTHER" id="PTHR17985">
    <property type="entry name" value="SER/THR-RICH PROTEIN T10 IN DGCR REGION"/>
    <property type="match status" value="1"/>
</dbReference>
<organism evidence="1 2">
    <name type="scientific">Debaryomyces hansenii (strain ATCC 36239 / CBS 767 / BCRC 21394 / JCM 1990 / NBRC 0083 / IGC 2968)</name>
    <name type="common">Yeast</name>
    <name type="synonym">Torulaspora hansenii</name>
    <dbReference type="NCBI Taxonomy" id="284592"/>
    <lineage>
        <taxon>Eukaryota</taxon>
        <taxon>Fungi</taxon>
        <taxon>Dikarya</taxon>
        <taxon>Ascomycota</taxon>
        <taxon>Saccharomycotina</taxon>
        <taxon>Pichiomycetes</taxon>
        <taxon>Debaryomycetaceae</taxon>
        <taxon>Debaryomyces</taxon>
    </lineage>
</organism>
<dbReference type="InParanoid" id="Q6BXR8"/>
<dbReference type="GO" id="GO:0009306">
    <property type="term" value="P:protein secretion"/>
    <property type="evidence" value="ECO:0007669"/>
    <property type="project" value="TreeGrafter"/>
</dbReference>
<dbReference type="VEuPathDB" id="FungiDB:DEHA2B00770g"/>
<dbReference type="GO" id="GO:0005794">
    <property type="term" value="C:Golgi apparatus"/>
    <property type="evidence" value="ECO:0007669"/>
    <property type="project" value="TreeGrafter"/>
</dbReference>
<dbReference type="FunCoup" id="Q6BXR8">
    <property type="interactions" value="408"/>
</dbReference>
<dbReference type="PANTHER" id="PTHR17985:SF8">
    <property type="entry name" value="TRANSPORT AND GOLGI ORGANIZATION PROTEIN 2 HOMOLOG"/>
    <property type="match status" value="1"/>
</dbReference>
<name>Q6BXR8_DEBHA</name>
<sequence length="325" mass="37127">MCILISSIEHPDYPFILLSNRDEYFKRPTQRAHFKDYDGVRVLSPLDLGRQEHGTWIAVNTDGKLAVLVNYREKSNKDQISEISRGVLPLQYLISDELNEEWYTKLNKLISEKLPLGILDTVDDNVLSRIGGFSILYGQLNINKSTGTIEPLNILSNRGDVGKIFESNGDTSISDDIEIQKTFGLSNSLYNDPWRKVELGQKMLKETIQNSVKDNYTHDQLIESCFEILSYDTYNRNVAKNGTPHEAILELRNSIYIPPIELGTVNQLPDSSTVGKFYGTRTQTIIILDKKGNMHYYERDIHSSDSIDKNVKSKTNHFQFNISNK</sequence>
<dbReference type="HOGENOM" id="CLU_047037_0_1_1"/>
<dbReference type="InterPro" id="IPR008551">
    <property type="entry name" value="TANGO2"/>
</dbReference>
<reference evidence="1 2" key="1">
    <citation type="journal article" date="2004" name="Nature">
        <title>Genome evolution in yeasts.</title>
        <authorList>
            <consortium name="Genolevures"/>
            <person name="Dujon B."/>
            <person name="Sherman D."/>
            <person name="Fischer G."/>
            <person name="Durrens P."/>
            <person name="Casaregola S."/>
            <person name="Lafontaine I."/>
            <person name="de Montigny J."/>
            <person name="Marck C."/>
            <person name="Neuveglise C."/>
            <person name="Talla E."/>
            <person name="Goffard N."/>
            <person name="Frangeul L."/>
            <person name="Aigle M."/>
            <person name="Anthouard V."/>
            <person name="Babour A."/>
            <person name="Barbe V."/>
            <person name="Barnay S."/>
            <person name="Blanchin S."/>
            <person name="Beckerich J.M."/>
            <person name="Beyne E."/>
            <person name="Bleykasten C."/>
            <person name="Boisrame A."/>
            <person name="Boyer J."/>
            <person name="Cattolico L."/>
            <person name="Confanioleri F."/>
            <person name="de Daruvar A."/>
            <person name="Despons L."/>
            <person name="Fabre E."/>
            <person name="Fairhead C."/>
            <person name="Ferry-Dumazet H."/>
            <person name="Groppi A."/>
            <person name="Hantraye F."/>
            <person name="Hennequin C."/>
            <person name="Jauniaux N."/>
            <person name="Joyet P."/>
            <person name="Kachouri R."/>
            <person name="Kerrest A."/>
            <person name="Koszul R."/>
            <person name="Lemaire M."/>
            <person name="Lesur I."/>
            <person name="Ma L."/>
            <person name="Muller H."/>
            <person name="Nicaud J.M."/>
            <person name="Nikolski M."/>
            <person name="Oztas S."/>
            <person name="Ozier-Kalogeropoulos O."/>
            <person name="Pellenz S."/>
            <person name="Potier S."/>
            <person name="Richard G.F."/>
            <person name="Straub M.L."/>
            <person name="Suleau A."/>
            <person name="Swennene D."/>
            <person name="Tekaia F."/>
            <person name="Wesolowski-Louvel M."/>
            <person name="Westhof E."/>
            <person name="Wirth B."/>
            <person name="Zeniou-Meyer M."/>
            <person name="Zivanovic I."/>
            <person name="Bolotin-Fukuhara M."/>
            <person name="Thierry A."/>
            <person name="Bouchier C."/>
            <person name="Caudron B."/>
            <person name="Scarpelli C."/>
            <person name="Gaillardin C."/>
            <person name="Weissenbach J."/>
            <person name="Wincker P."/>
            <person name="Souciet J.L."/>
        </authorList>
    </citation>
    <scope>NUCLEOTIDE SEQUENCE [LARGE SCALE GENOMIC DNA]</scope>
    <source>
        <strain evidence="2">ATCC 36239 / CBS 767 / BCRC 21394 / JCM 1990 / NBRC 0083 / IGC 2968</strain>
    </source>
</reference>
<protein>
    <submittedName>
        <fullName evidence="1">DEHA2B00770p</fullName>
    </submittedName>
</protein>
<dbReference type="GO" id="GO:0007030">
    <property type="term" value="P:Golgi organization"/>
    <property type="evidence" value="ECO:0007669"/>
    <property type="project" value="TreeGrafter"/>
</dbReference>
<accession>Q6BXR8</accession>
<dbReference type="GeneID" id="2913174"/>